<dbReference type="SUPFAM" id="SSF52743">
    <property type="entry name" value="Subtilisin-like"/>
    <property type="match status" value="1"/>
</dbReference>
<dbReference type="InterPro" id="IPR002884">
    <property type="entry name" value="P_dom"/>
</dbReference>
<dbReference type="Gene3D" id="3.40.50.200">
    <property type="entry name" value="Peptidase S8/S53 domain"/>
    <property type="match status" value="1"/>
</dbReference>
<organism evidence="14 15">
    <name type="scientific">Porites lobata</name>
    <dbReference type="NCBI Taxonomy" id="104759"/>
    <lineage>
        <taxon>Eukaryota</taxon>
        <taxon>Metazoa</taxon>
        <taxon>Cnidaria</taxon>
        <taxon>Anthozoa</taxon>
        <taxon>Hexacorallia</taxon>
        <taxon>Scleractinia</taxon>
        <taxon>Fungiina</taxon>
        <taxon>Poritidae</taxon>
        <taxon>Porites</taxon>
    </lineage>
</organism>
<evidence type="ECO:0000256" key="6">
    <source>
        <dbReference type="ARBA" id="ARBA00022825"/>
    </source>
</evidence>
<dbReference type="Gene3D" id="3.30.70.850">
    <property type="entry name" value="Peptidase S8, pro-domain"/>
    <property type="match status" value="1"/>
</dbReference>
<evidence type="ECO:0000256" key="12">
    <source>
        <dbReference type="SAM" id="SignalP"/>
    </source>
</evidence>
<feature type="compositionally biased region" description="Polar residues" evidence="10">
    <location>
        <begin position="606"/>
        <end position="620"/>
    </location>
</feature>
<evidence type="ECO:0000256" key="4">
    <source>
        <dbReference type="ARBA" id="ARBA00022729"/>
    </source>
</evidence>
<keyword evidence="4 12" id="KW-0732">Signal</keyword>
<keyword evidence="2 9" id="KW-0645">Protease</keyword>
<comment type="caution">
    <text evidence="14">The sequence shown here is derived from an EMBL/GenBank/DDBJ whole genome shotgun (WGS) entry which is preliminary data.</text>
</comment>
<dbReference type="CDD" id="cd04059">
    <property type="entry name" value="Peptidases_S8_Protein_convertases_Kexins_Furin-like"/>
    <property type="match status" value="1"/>
</dbReference>
<gene>
    <name evidence="14" type="ORF">PLOB_00011621</name>
</gene>
<dbReference type="Pfam" id="PF00082">
    <property type="entry name" value="Peptidase_S8"/>
    <property type="match status" value="1"/>
</dbReference>
<evidence type="ECO:0000259" key="13">
    <source>
        <dbReference type="PROSITE" id="PS51829"/>
    </source>
</evidence>
<evidence type="ECO:0000256" key="5">
    <source>
        <dbReference type="ARBA" id="ARBA00022801"/>
    </source>
</evidence>
<sequence>MCKMAEAKTGYLSFILWTICCVGSEISAKDIYTNVWAVKTRGSVQDVRLLALKHGFLYDKYLFEDYHVFKKPGLKLMSEKTPEAYEIDEMLDLDQKVEWFMQQKEKKYILHSQSFNDPLFKEQWYIERLQGPTFNISSVWPTYTGRGIIVAVVDDGVDGSHLELAPNYDAALSYDFIENDPVPIPNGRPLTGHGNKCAGVIAGAANNNLCGVGLAYNAKIAGLRIYDKKIRSTDATESGAFSHRTDVIDIYSNSWGPGDIGWQVQGPGVLASKAIERGIQKGRGGLGSIYVFSSGNGGFAGDCCGYNGYVNSIYTIAISGVNLDGSLPAYAEECAGITATAYSTNAVKGKVITADKLPGCVDNFGGTSAAAAMASGLIALTLEANPKLTWRDVQHIIVRSARPAPGGVLLANGFWAKNKAGLAVSKFYGFGLMDAGEMVHLAKRWNTVPEQRTCEVSGTDTNRAIPSEVFLTVKSCDIKFLEHVQVKVDLDFARRGYLYLELQAPSGIISPLTRKRNVDIVLRSRNLTNWKFTTLFNWGEDPSGQWKLKIGNLDRTVQHKGTLYRWSLIFYGTATNPLLSNPHVPPTARDVTFPTITTITGGKPTRSNTSTKEPSSKMGTRTSTTAAQLWFKMALWVRVVIVIGIFGLALVITVFVCRWICWFCQKRRKNKQENQVQTELSEKDTKVHPEFKGLCDFNSPSGVYV</sequence>
<keyword evidence="11" id="KW-0472">Membrane</keyword>
<reference evidence="14 15" key="1">
    <citation type="submission" date="2022-05" db="EMBL/GenBank/DDBJ databases">
        <authorList>
            <consortium name="Genoscope - CEA"/>
            <person name="William W."/>
        </authorList>
    </citation>
    <scope>NUCLEOTIDE SEQUENCE [LARGE SCALE GENOMIC DNA]</scope>
</reference>
<evidence type="ECO:0000256" key="7">
    <source>
        <dbReference type="ARBA" id="ARBA00023145"/>
    </source>
</evidence>
<keyword evidence="7" id="KW-0865">Zymogen</keyword>
<proteinExistence type="inferred from homology"/>
<dbReference type="PANTHER" id="PTHR42884:SF23">
    <property type="entry name" value="FURIN-LIKE PROTEASE 2"/>
    <property type="match status" value="1"/>
</dbReference>
<dbReference type="EMBL" id="CALNXK010000161">
    <property type="protein sequence ID" value="CAH3171144.1"/>
    <property type="molecule type" value="Genomic_DNA"/>
</dbReference>
<dbReference type="InterPro" id="IPR023827">
    <property type="entry name" value="Peptidase_S8_Asp-AS"/>
</dbReference>
<dbReference type="InterPro" id="IPR034182">
    <property type="entry name" value="Kexin/furin"/>
</dbReference>
<evidence type="ECO:0000256" key="10">
    <source>
        <dbReference type="SAM" id="MobiDB-lite"/>
    </source>
</evidence>
<dbReference type="InterPro" id="IPR000209">
    <property type="entry name" value="Peptidase_S8/S53_dom"/>
</dbReference>
<keyword evidence="5 9" id="KW-0378">Hydrolase</keyword>
<feature type="active site" description="Charge relay system" evidence="9">
    <location>
        <position position="154"/>
    </location>
</feature>
<evidence type="ECO:0000313" key="14">
    <source>
        <dbReference type="EMBL" id="CAH3171144.1"/>
    </source>
</evidence>
<dbReference type="PANTHER" id="PTHR42884">
    <property type="entry name" value="PROPROTEIN CONVERTASE SUBTILISIN/KEXIN-RELATED"/>
    <property type="match status" value="1"/>
</dbReference>
<evidence type="ECO:0000256" key="1">
    <source>
        <dbReference type="ARBA" id="ARBA00005325"/>
    </source>
</evidence>
<evidence type="ECO:0000256" key="3">
    <source>
        <dbReference type="ARBA" id="ARBA00022685"/>
    </source>
</evidence>
<dbReference type="Pfam" id="PF01483">
    <property type="entry name" value="P_proprotein"/>
    <property type="match status" value="1"/>
</dbReference>
<feature type="compositionally biased region" description="Low complexity" evidence="10">
    <location>
        <begin position="595"/>
        <end position="605"/>
    </location>
</feature>
<keyword evidence="11" id="KW-1133">Transmembrane helix</keyword>
<evidence type="ECO:0000256" key="8">
    <source>
        <dbReference type="ARBA" id="ARBA00023157"/>
    </source>
</evidence>
<feature type="signal peptide" evidence="12">
    <location>
        <begin position="1"/>
        <end position="28"/>
    </location>
</feature>
<evidence type="ECO:0000256" key="2">
    <source>
        <dbReference type="ARBA" id="ARBA00022670"/>
    </source>
</evidence>
<dbReference type="PROSITE" id="PS51892">
    <property type="entry name" value="SUBTILASE"/>
    <property type="match status" value="1"/>
</dbReference>
<keyword evidence="15" id="KW-1185">Reference proteome</keyword>
<feature type="region of interest" description="Disordered" evidence="10">
    <location>
        <begin position="595"/>
        <end position="620"/>
    </location>
</feature>
<dbReference type="SUPFAM" id="SSF49785">
    <property type="entry name" value="Galactose-binding domain-like"/>
    <property type="match status" value="1"/>
</dbReference>
<dbReference type="PRINTS" id="PR00723">
    <property type="entry name" value="SUBTILISIN"/>
</dbReference>
<keyword evidence="11" id="KW-0812">Transmembrane</keyword>
<feature type="chain" id="PRO_5047238773" description="P/Homo B domain-containing protein" evidence="12">
    <location>
        <begin position="29"/>
        <end position="705"/>
    </location>
</feature>
<evidence type="ECO:0000256" key="9">
    <source>
        <dbReference type="PROSITE-ProRule" id="PRU01240"/>
    </source>
</evidence>
<accession>A0ABN8QVU3</accession>
<dbReference type="PROSITE" id="PS51829">
    <property type="entry name" value="P_HOMO_B"/>
    <property type="match status" value="1"/>
</dbReference>
<dbReference type="Proteomes" id="UP001159405">
    <property type="component" value="Unassembled WGS sequence"/>
</dbReference>
<evidence type="ECO:0000313" key="15">
    <source>
        <dbReference type="Proteomes" id="UP001159405"/>
    </source>
</evidence>
<dbReference type="InterPro" id="IPR032815">
    <property type="entry name" value="S8_pro-domain"/>
</dbReference>
<dbReference type="Gene3D" id="2.60.120.260">
    <property type="entry name" value="Galactose-binding domain-like"/>
    <property type="match status" value="1"/>
</dbReference>
<keyword evidence="6 9" id="KW-0720">Serine protease</keyword>
<feature type="domain" description="P/Homo B" evidence="13">
    <location>
        <begin position="447"/>
        <end position="576"/>
    </location>
</feature>
<dbReference type="SUPFAM" id="SSF54897">
    <property type="entry name" value="Protease propeptides/inhibitors"/>
    <property type="match status" value="1"/>
</dbReference>
<dbReference type="InterPro" id="IPR015500">
    <property type="entry name" value="Peptidase_S8_subtilisin-rel"/>
</dbReference>
<comment type="similarity">
    <text evidence="1">Belongs to the peptidase S8 family. Furin subfamily.</text>
</comment>
<feature type="transmembrane region" description="Helical" evidence="11">
    <location>
        <begin position="635"/>
        <end position="661"/>
    </location>
</feature>
<dbReference type="PROSITE" id="PS00136">
    <property type="entry name" value="SUBTILASE_ASP"/>
    <property type="match status" value="1"/>
</dbReference>
<evidence type="ECO:0000256" key="11">
    <source>
        <dbReference type="SAM" id="Phobius"/>
    </source>
</evidence>
<protein>
    <recommendedName>
        <fullName evidence="13">P/Homo B domain-containing protein</fullName>
    </recommendedName>
</protein>
<dbReference type="InterPro" id="IPR008979">
    <property type="entry name" value="Galactose-bd-like_sf"/>
</dbReference>
<dbReference type="Pfam" id="PF16470">
    <property type="entry name" value="S8_pro-domain"/>
    <property type="match status" value="1"/>
</dbReference>
<dbReference type="InterPro" id="IPR036852">
    <property type="entry name" value="Peptidase_S8/S53_dom_sf"/>
</dbReference>
<keyword evidence="3" id="KW-0165">Cleavage on pair of basic residues</keyword>
<feature type="active site" description="Charge relay system" evidence="9">
    <location>
        <position position="368"/>
    </location>
</feature>
<feature type="active site" description="Charge relay system" evidence="9">
    <location>
        <position position="193"/>
    </location>
</feature>
<dbReference type="InterPro" id="IPR038466">
    <property type="entry name" value="S8_pro-domain_sf"/>
</dbReference>
<keyword evidence="8" id="KW-1015">Disulfide bond</keyword>
<name>A0ABN8QVU3_9CNID</name>